<comment type="caution">
    <text evidence="1">The sequence shown here is derived from an EMBL/GenBank/DDBJ whole genome shotgun (WGS) entry which is preliminary data.</text>
</comment>
<proteinExistence type="predicted"/>
<evidence type="ECO:0000313" key="1">
    <source>
        <dbReference type="EMBL" id="CAL8136225.1"/>
    </source>
</evidence>
<dbReference type="EMBL" id="CAXLJM020000111">
    <property type="protein sequence ID" value="CAL8136225.1"/>
    <property type="molecule type" value="Genomic_DNA"/>
</dbReference>
<reference evidence="1 2" key="1">
    <citation type="submission" date="2024-08" db="EMBL/GenBank/DDBJ databases">
        <authorList>
            <person name="Cucini C."/>
            <person name="Frati F."/>
        </authorList>
    </citation>
    <scope>NUCLEOTIDE SEQUENCE [LARGE SCALE GENOMIC DNA]</scope>
</reference>
<accession>A0ABP1RV32</accession>
<gene>
    <name evidence="1" type="ORF">ODALV1_LOCUS26343</name>
</gene>
<sequence length="190" mass="21165">MASKVIVLNDMLIYVQHCLNNNKDITTGKLSRVKTASKALPENTVKLNEAIAICQTVSALDATMTEVVFARANLDRLPPRDDGDINIIILNMKLQQLSKRCDNILRAQITAGNITEQLVEKVEKIAVSRSEDQYVPMNRQYAEKLRTGLNLPHGLSNSIVNHAAAAKKDFIIMKRKPIATGEKEVHHLKV</sequence>
<organism evidence="1 2">
    <name type="scientific">Orchesella dallaii</name>
    <dbReference type="NCBI Taxonomy" id="48710"/>
    <lineage>
        <taxon>Eukaryota</taxon>
        <taxon>Metazoa</taxon>
        <taxon>Ecdysozoa</taxon>
        <taxon>Arthropoda</taxon>
        <taxon>Hexapoda</taxon>
        <taxon>Collembola</taxon>
        <taxon>Entomobryomorpha</taxon>
        <taxon>Entomobryoidea</taxon>
        <taxon>Orchesellidae</taxon>
        <taxon>Orchesellinae</taxon>
        <taxon>Orchesella</taxon>
    </lineage>
</organism>
<dbReference type="Proteomes" id="UP001642540">
    <property type="component" value="Unassembled WGS sequence"/>
</dbReference>
<name>A0ABP1RV32_9HEXA</name>
<keyword evidence="2" id="KW-1185">Reference proteome</keyword>
<evidence type="ECO:0000313" key="2">
    <source>
        <dbReference type="Proteomes" id="UP001642540"/>
    </source>
</evidence>
<protein>
    <submittedName>
        <fullName evidence="1">Uncharacterized protein</fullName>
    </submittedName>
</protein>